<feature type="chain" id="PRO_5034082914" evidence="1">
    <location>
        <begin position="21"/>
        <end position="148"/>
    </location>
</feature>
<dbReference type="InterPro" id="IPR010292">
    <property type="entry name" value="Uncharacterised_CreA"/>
</dbReference>
<dbReference type="Proteomes" id="UP000826300">
    <property type="component" value="Chromosome"/>
</dbReference>
<dbReference type="PANTHER" id="PTHR37952:SF2">
    <property type="entry name" value="PROTEIN CREA"/>
    <property type="match status" value="1"/>
</dbReference>
<dbReference type="KEGG" id="nsm:JO391_00775"/>
<dbReference type="RefSeq" id="WP_220662320.1">
    <property type="nucleotide sequence ID" value="NZ_CP069370.1"/>
</dbReference>
<evidence type="ECO:0000256" key="1">
    <source>
        <dbReference type="SAM" id="SignalP"/>
    </source>
</evidence>
<reference evidence="2" key="1">
    <citation type="submission" date="2021-02" db="EMBL/GenBank/DDBJ databases">
        <title>Rhodobacter shimadae sp. nov., an aerobic anoxygenic phototrophic bacterium isolated from a hot spring.</title>
        <authorList>
            <person name="Muramatsu S."/>
            <person name="Haruta S."/>
            <person name="Hirose S."/>
            <person name="Hanada S."/>
        </authorList>
    </citation>
    <scope>NUCLEOTIDE SEQUENCE</scope>
    <source>
        <strain evidence="2">N10</strain>
    </source>
</reference>
<feature type="signal peptide" evidence="1">
    <location>
        <begin position="1"/>
        <end position="20"/>
    </location>
</feature>
<dbReference type="PANTHER" id="PTHR37952">
    <property type="match status" value="1"/>
</dbReference>
<dbReference type="GO" id="GO:0005829">
    <property type="term" value="C:cytosol"/>
    <property type="evidence" value="ECO:0007669"/>
    <property type="project" value="TreeGrafter"/>
</dbReference>
<keyword evidence="1" id="KW-0732">Signal</keyword>
<sequence>MSRTFLAGLALMLAPLAAQAEEVGRVGVDWVGNDVVVEAFDDPKVQGVTCHVAYFSRSVIDRLSQGNWFEDPSYSAVDCAATGPVVLGAIDRSGDGENVFSEGRSLIFKSLKVTRIWDEKNRTLIYLAHASELTQGSGKMSISTVPVP</sequence>
<dbReference type="Pfam" id="PF05981">
    <property type="entry name" value="CreA"/>
    <property type="match status" value="1"/>
</dbReference>
<keyword evidence="3" id="KW-1185">Reference proteome</keyword>
<evidence type="ECO:0000313" key="2">
    <source>
        <dbReference type="EMBL" id="QYZ70104.1"/>
    </source>
</evidence>
<organism evidence="2 3">
    <name type="scientific">Neotabrizicola shimadae</name>
    <dbReference type="NCBI Taxonomy" id="2807096"/>
    <lineage>
        <taxon>Bacteria</taxon>
        <taxon>Pseudomonadati</taxon>
        <taxon>Pseudomonadota</taxon>
        <taxon>Alphaproteobacteria</taxon>
        <taxon>Rhodobacterales</taxon>
        <taxon>Paracoccaceae</taxon>
        <taxon>Neotabrizicola</taxon>
    </lineage>
</organism>
<proteinExistence type="predicted"/>
<gene>
    <name evidence="2" type="ORF">JO391_00775</name>
</gene>
<name>A0A8G0ZXX7_9RHOB</name>
<dbReference type="AlphaFoldDB" id="A0A8G0ZXX7"/>
<protein>
    <submittedName>
        <fullName evidence="2">CreA family protein</fullName>
    </submittedName>
</protein>
<dbReference type="EMBL" id="CP069370">
    <property type="protein sequence ID" value="QYZ70104.1"/>
    <property type="molecule type" value="Genomic_DNA"/>
</dbReference>
<accession>A0A8G0ZXX7</accession>
<evidence type="ECO:0000313" key="3">
    <source>
        <dbReference type="Proteomes" id="UP000826300"/>
    </source>
</evidence>